<proteinExistence type="predicted"/>
<comment type="caution">
    <text evidence="2">The sequence shown here is derived from an EMBL/GenBank/DDBJ whole genome shotgun (WGS) entry which is preliminary data.</text>
</comment>
<evidence type="ECO:0000313" key="2">
    <source>
        <dbReference type="EMBL" id="OJT04431.1"/>
    </source>
</evidence>
<protein>
    <submittedName>
        <fullName evidence="2">Uncharacterized protein</fullName>
    </submittedName>
</protein>
<name>A0A1M2V9W3_TRAPU</name>
<dbReference type="Proteomes" id="UP000184267">
    <property type="component" value="Unassembled WGS sequence"/>
</dbReference>
<gene>
    <name evidence="2" type="ORF">TRAPUB_4887</name>
</gene>
<accession>A0A1M2V9W3</accession>
<reference evidence="2 3" key="1">
    <citation type="submission" date="2016-10" db="EMBL/GenBank/DDBJ databases">
        <title>Genome sequence of the basidiomycete white-rot fungus Trametes pubescens.</title>
        <authorList>
            <person name="Makela M.R."/>
            <person name="Granchi Z."/>
            <person name="Peng M."/>
            <person name="De Vries R.P."/>
            <person name="Grigoriev I."/>
            <person name="Riley R."/>
            <person name="Hilden K."/>
        </authorList>
    </citation>
    <scope>NUCLEOTIDE SEQUENCE [LARGE SCALE GENOMIC DNA]</scope>
    <source>
        <strain evidence="2 3">FBCC735</strain>
    </source>
</reference>
<dbReference type="EMBL" id="MNAD01001540">
    <property type="protein sequence ID" value="OJT04431.1"/>
    <property type="molecule type" value="Genomic_DNA"/>
</dbReference>
<evidence type="ECO:0000313" key="3">
    <source>
        <dbReference type="Proteomes" id="UP000184267"/>
    </source>
</evidence>
<feature type="compositionally biased region" description="Polar residues" evidence="1">
    <location>
        <begin position="25"/>
        <end position="45"/>
    </location>
</feature>
<organism evidence="2 3">
    <name type="scientific">Trametes pubescens</name>
    <name type="common">White-rot fungus</name>
    <dbReference type="NCBI Taxonomy" id="154538"/>
    <lineage>
        <taxon>Eukaryota</taxon>
        <taxon>Fungi</taxon>
        <taxon>Dikarya</taxon>
        <taxon>Basidiomycota</taxon>
        <taxon>Agaricomycotina</taxon>
        <taxon>Agaricomycetes</taxon>
        <taxon>Polyporales</taxon>
        <taxon>Polyporaceae</taxon>
        <taxon>Trametes</taxon>
    </lineage>
</organism>
<feature type="region of interest" description="Disordered" evidence="1">
    <location>
        <begin position="1"/>
        <end position="52"/>
    </location>
</feature>
<evidence type="ECO:0000256" key="1">
    <source>
        <dbReference type="SAM" id="MobiDB-lite"/>
    </source>
</evidence>
<keyword evidence="3" id="KW-1185">Reference proteome</keyword>
<dbReference type="AlphaFoldDB" id="A0A1M2V9W3"/>
<sequence length="52" mass="5210">MGSSFKAMEPADSHAPVSILPPSRSPQGRAQPTKTTAVAGTNSGSVAPRGAF</sequence>